<accession>A0ABY6F1Y7</accession>
<evidence type="ECO:0000313" key="2">
    <source>
        <dbReference type="Proteomes" id="UP001063782"/>
    </source>
</evidence>
<sequence length="104" mass="11623">MYKFIAYIPESALASVKTAMFEAGAGRDGNYDCCAWQTLGVGQFRPLAGANPAIGQVGKMSEVAEWRVEMMVHQDRLRKVVSAYKQAHPYEVPAYEVYQMIDVD</sequence>
<protein>
    <submittedName>
        <fullName evidence="1">NGG1p interacting factor NIF3</fullName>
    </submittedName>
</protein>
<keyword evidence="2" id="KW-1185">Reference proteome</keyword>
<proteinExistence type="predicted"/>
<evidence type="ECO:0000313" key="1">
    <source>
        <dbReference type="EMBL" id="UXZ04086.1"/>
    </source>
</evidence>
<dbReference type="EMBL" id="CP089977">
    <property type="protein sequence ID" value="UXZ04086.1"/>
    <property type="molecule type" value="Genomic_DNA"/>
</dbReference>
<organism evidence="1 2">
    <name type="scientific">Moraxella nasicaprae</name>
    <dbReference type="NCBI Taxonomy" id="2904122"/>
    <lineage>
        <taxon>Bacteria</taxon>
        <taxon>Pseudomonadati</taxon>
        <taxon>Pseudomonadota</taxon>
        <taxon>Gammaproteobacteria</taxon>
        <taxon>Moraxellales</taxon>
        <taxon>Moraxellaceae</taxon>
        <taxon>Moraxella</taxon>
    </lineage>
</organism>
<dbReference type="SUPFAM" id="SSF102705">
    <property type="entry name" value="NIF3 (NGG1p interacting factor 3)-like"/>
    <property type="match status" value="1"/>
</dbReference>
<reference evidence="1" key="1">
    <citation type="submission" date="2021-12" db="EMBL/GenBank/DDBJ databases">
        <title>taxonomy of Moraxella sp. ZY201224.</title>
        <authorList>
            <person name="Li F."/>
        </authorList>
    </citation>
    <scope>NUCLEOTIDE SEQUENCE</scope>
    <source>
        <strain evidence="1">ZY201224</strain>
    </source>
</reference>
<gene>
    <name evidence="1" type="ORF">LU297_05550</name>
</gene>
<dbReference type="Proteomes" id="UP001063782">
    <property type="component" value="Chromosome"/>
</dbReference>
<dbReference type="RefSeq" id="WP_263075566.1">
    <property type="nucleotide sequence ID" value="NZ_CP089977.1"/>
</dbReference>
<dbReference type="PANTHER" id="PTHR41774">
    <property type="match status" value="1"/>
</dbReference>
<name>A0ABY6F1Y7_9GAMM</name>
<dbReference type="PANTHER" id="PTHR41774:SF1">
    <property type="entry name" value="NGG1P INTERACTING FACTOR NIF3"/>
    <property type="match status" value="1"/>
</dbReference>
<dbReference type="Gene3D" id="3.30.70.120">
    <property type="match status" value="1"/>
</dbReference>
<dbReference type="InterPro" id="IPR036069">
    <property type="entry name" value="DUF34/NIF3_sf"/>
</dbReference>
<dbReference type="InterPro" id="IPR015867">
    <property type="entry name" value="N-reg_PII/ATP_PRibTrfase_C"/>
</dbReference>